<keyword evidence="2" id="KW-1185">Reference proteome</keyword>
<accession>A0ACC3L8W3</accession>
<dbReference type="Proteomes" id="UP000030711">
    <property type="component" value="Chromosome 4"/>
</dbReference>
<gene>
    <name evidence="1" type="ORF">EUGRSUZ_D02664</name>
</gene>
<proteinExistence type="predicted"/>
<evidence type="ECO:0000313" key="1">
    <source>
        <dbReference type="EMBL" id="KAK3435324.1"/>
    </source>
</evidence>
<organism evidence="1 2">
    <name type="scientific">Eucalyptus grandis</name>
    <name type="common">Flooded gum</name>
    <dbReference type="NCBI Taxonomy" id="71139"/>
    <lineage>
        <taxon>Eukaryota</taxon>
        <taxon>Viridiplantae</taxon>
        <taxon>Streptophyta</taxon>
        <taxon>Embryophyta</taxon>
        <taxon>Tracheophyta</taxon>
        <taxon>Spermatophyta</taxon>
        <taxon>Magnoliopsida</taxon>
        <taxon>eudicotyledons</taxon>
        <taxon>Gunneridae</taxon>
        <taxon>Pentapetalae</taxon>
        <taxon>rosids</taxon>
        <taxon>malvids</taxon>
        <taxon>Myrtales</taxon>
        <taxon>Myrtaceae</taxon>
        <taxon>Myrtoideae</taxon>
        <taxon>Eucalypteae</taxon>
        <taxon>Eucalyptus</taxon>
    </lineage>
</organism>
<reference evidence="1 2" key="1">
    <citation type="journal article" date="2014" name="Nature">
        <title>The genome of Eucalyptus grandis.</title>
        <authorList>
            <person name="Myburg A.A."/>
            <person name="Grattapaglia D."/>
            <person name="Tuskan G.A."/>
            <person name="Hellsten U."/>
            <person name="Hayes R.D."/>
            <person name="Grimwood J."/>
            <person name="Jenkins J."/>
            <person name="Lindquist E."/>
            <person name="Tice H."/>
            <person name="Bauer D."/>
            <person name="Goodstein D.M."/>
            <person name="Dubchak I."/>
            <person name="Poliakov A."/>
            <person name="Mizrachi E."/>
            <person name="Kullan A.R."/>
            <person name="Hussey S.G."/>
            <person name="Pinard D."/>
            <person name="van der Merwe K."/>
            <person name="Singh P."/>
            <person name="van Jaarsveld I."/>
            <person name="Silva-Junior O.B."/>
            <person name="Togawa R.C."/>
            <person name="Pappas M.R."/>
            <person name="Faria D.A."/>
            <person name="Sansaloni C.P."/>
            <person name="Petroli C.D."/>
            <person name="Yang X."/>
            <person name="Ranjan P."/>
            <person name="Tschaplinski T.J."/>
            <person name="Ye C.Y."/>
            <person name="Li T."/>
            <person name="Sterck L."/>
            <person name="Vanneste K."/>
            <person name="Murat F."/>
            <person name="Soler M."/>
            <person name="Clemente H.S."/>
            <person name="Saidi N."/>
            <person name="Cassan-Wang H."/>
            <person name="Dunand C."/>
            <person name="Hefer C.A."/>
            <person name="Bornberg-Bauer E."/>
            <person name="Kersting A.R."/>
            <person name="Vining K."/>
            <person name="Amarasinghe V."/>
            <person name="Ranik M."/>
            <person name="Naithani S."/>
            <person name="Elser J."/>
            <person name="Boyd A.E."/>
            <person name="Liston A."/>
            <person name="Spatafora J.W."/>
            <person name="Dharmwardhana P."/>
            <person name="Raja R."/>
            <person name="Sullivan C."/>
            <person name="Romanel E."/>
            <person name="Alves-Ferreira M."/>
            <person name="Kulheim C."/>
            <person name="Foley W."/>
            <person name="Carocha V."/>
            <person name="Paiva J."/>
            <person name="Kudrna D."/>
            <person name="Brommonschenkel S.H."/>
            <person name="Pasquali G."/>
            <person name="Byrne M."/>
            <person name="Rigault P."/>
            <person name="Tibbits J."/>
            <person name="Spokevicius A."/>
            <person name="Jones R.C."/>
            <person name="Steane D.A."/>
            <person name="Vaillancourt R.E."/>
            <person name="Potts B.M."/>
            <person name="Joubert F."/>
            <person name="Barry K."/>
            <person name="Pappas G.J."/>
            <person name="Strauss S.H."/>
            <person name="Jaiswal P."/>
            <person name="Grima-Pettenati J."/>
            <person name="Salse J."/>
            <person name="Van de Peer Y."/>
            <person name="Rokhsar D.S."/>
            <person name="Schmutz J."/>
        </authorList>
    </citation>
    <scope>NUCLEOTIDE SEQUENCE [LARGE SCALE GENOMIC DNA]</scope>
    <source>
        <strain evidence="2">cv. BRASUZ1</strain>
        <tissue evidence="1">Leaf extractions</tissue>
    </source>
</reference>
<protein>
    <submittedName>
        <fullName evidence="1">Uncharacterized protein</fullName>
    </submittedName>
</protein>
<evidence type="ECO:0000313" key="2">
    <source>
        <dbReference type="Proteomes" id="UP000030711"/>
    </source>
</evidence>
<name>A0ACC3L8W3_EUCGR</name>
<sequence>MATATATLRSHVSPRPLSLVKLRFWPFFLGAQKLRGGRKSAPLFWVLAFGRVLGASMVDVVRLSSLRFSSSPSSSSLTPSSSRQRGALCPPPHKLHRWSDASANCSHGGGVAGLGFGTRKRFASLKPRCLRIKLPI</sequence>
<comment type="caution">
    <text evidence="1">The sequence shown here is derived from an EMBL/GenBank/DDBJ whole genome shotgun (WGS) entry which is preliminary data.</text>
</comment>
<dbReference type="EMBL" id="CM064438">
    <property type="protein sequence ID" value="KAK3435324.1"/>
    <property type="molecule type" value="Genomic_DNA"/>
</dbReference>